<dbReference type="InterPro" id="IPR013012">
    <property type="entry name" value="PTS_EIIB_3"/>
</dbReference>
<sequence>MKRIMLVCSSGMSTSLLVDKMNQAAAVMGVDAEINAAAEADFYKHVNQVDVLLLGPQVKFLLEKMKNMLEPKGIAVGVIDRIDYGTMNGENVLRHALNLGKKEV</sequence>
<proteinExistence type="predicted"/>
<keyword evidence="4 9" id="KW-0808">Transferase</keyword>
<dbReference type="OrthoDB" id="2186177at2"/>
<dbReference type="AlphaFoldDB" id="A0A498R309"/>
<evidence type="ECO:0000256" key="6">
    <source>
        <dbReference type="ARBA" id="ARBA00022777"/>
    </source>
</evidence>
<dbReference type="GO" id="GO:0009401">
    <property type="term" value="P:phosphoenolpyruvate-dependent sugar phosphotransferase system"/>
    <property type="evidence" value="ECO:0007669"/>
    <property type="project" value="UniProtKB-KW"/>
</dbReference>
<keyword evidence="10" id="KW-1185">Reference proteome</keyword>
<evidence type="ECO:0000313" key="9">
    <source>
        <dbReference type="EMBL" id="VBB05160.1"/>
    </source>
</evidence>
<dbReference type="CDD" id="cd05564">
    <property type="entry name" value="PTS_IIB_chitobiose_lichenan"/>
    <property type="match status" value="1"/>
</dbReference>
<dbReference type="PANTHER" id="PTHR34581:SF2">
    <property type="entry name" value="PTS SYSTEM N,N'-DIACETYLCHITOBIOSE-SPECIFIC EIIB COMPONENT"/>
    <property type="match status" value="1"/>
</dbReference>
<organism evidence="9 10">
    <name type="scientific">Lucifera butyrica</name>
    <dbReference type="NCBI Taxonomy" id="1351585"/>
    <lineage>
        <taxon>Bacteria</taxon>
        <taxon>Bacillati</taxon>
        <taxon>Bacillota</taxon>
        <taxon>Negativicutes</taxon>
        <taxon>Veillonellales</taxon>
        <taxon>Veillonellaceae</taxon>
        <taxon>Lucifera</taxon>
    </lineage>
</organism>
<dbReference type="SUPFAM" id="SSF52794">
    <property type="entry name" value="PTS system IIB component-like"/>
    <property type="match status" value="1"/>
</dbReference>
<dbReference type="PANTHER" id="PTHR34581">
    <property type="entry name" value="PTS SYSTEM N,N'-DIACETYLCHITOBIOSE-SPECIFIC EIIB COMPONENT"/>
    <property type="match status" value="1"/>
</dbReference>
<keyword evidence="2" id="KW-0597">Phosphoprotein</keyword>
<evidence type="ECO:0000256" key="5">
    <source>
        <dbReference type="ARBA" id="ARBA00022683"/>
    </source>
</evidence>
<evidence type="ECO:0000259" key="8">
    <source>
        <dbReference type="PROSITE" id="PS51100"/>
    </source>
</evidence>
<keyword evidence="5" id="KW-0598">Phosphotransferase system</keyword>
<keyword evidence="1" id="KW-0813">Transport</keyword>
<evidence type="ECO:0000256" key="7">
    <source>
        <dbReference type="PROSITE-ProRule" id="PRU00423"/>
    </source>
</evidence>
<keyword evidence="3" id="KW-0762">Sugar transport</keyword>
<evidence type="ECO:0000256" key="1">
    <source>
        <dbReference type="ARBA" id="ARBA00022448"/>
    </source>
</evidence>
<evidence type="ECO:0000256" key="2">
    <source>
        <dbReference type="ARBA" id="ARBA00022553"/>
    </source>
</evidence>
<feature type="domain" description="PTS EIIB type-3" evidence="8">
    <location>
        <begin position="1"/>
        <end position="104"/>
    </location>
</feature>
<reference evidence="9 10" key="1">
    <citation type="submission" date="2018-06" db="EMBL/GenBank/DDBJ databases">
        <authorList>
            <person name="Strepis N."/>
        </authorList>
    </citation>
    <scope>NUCLEOTIDE SEQUENCE [LARGE SCALE GENOMIC DNA]</scope>
    <source>
        <strain evidence="9">LUCI</strain>
    </source>
</reference>
<dbReference type="EMBL" id="UPPP01000053">
    <property type="protein sequence ID" value="VBB05160.1"/>
    <property type="molecule type" value="Genomic_DNA"/>
</dbReference>
<dbReference type="InterPro" id="IPR003501">
    <property type="entry name" value="PTS_EIIB_2/3"/>
</dbReference>
<dbReference type="PROSITE" id="PS51100">
    <property type="entry name" value="PTS_EIIB_TYPE_3"/>
    <property type="match status" value="1"/>
</dbReference>
<dbReference type="InterPro" id="IPR036095">
    <property type="entry name" value="PTS_EIIB-like_sf"/>
</dbReference>
<keyword evidence="6" id="KW-0418">Kinase</keyword>
<evidence type="ECO:0000256" key="3">
    <source>
        <dbReference type="ARBA" id="ARBA00022597"/>
    </source>
</evidence>
<dbReference type="Proteomes" id="UP000277811">
    <property type="component" value="Unassembled WGS sequence"/>
</dbReference>
<dbReference type="Pfam" id="PF02302">
    <property type="entry name" value="PTS_IIB"/>
    <property type="match status" value="1"/>
</dbReference>
<protein>
    <submittedName>
        <fullName evidence="9">Phosphotransferase system eiib component type 2/3</fullName>
    </submittedName>
</protein>
<dbReference type="Gene3D" id="3.40.50.2300">
    <property type="match status" value="1"/>
</dbReference>
<dbReference type="InterPro" id="IPR051819">
    <property type="entry name" value="PTS_sugar-specific_EIIB"/>
</dbReference>
<dbReference type="GO" id="GO:0016301">
    <property type="term" value="F:kinase activity"/>
    <property type="evidence" value="ECO:0007669"/>
    <property type="project" value="UniProtKB-KW"/>
</dbReference>
<accession>A0A498R309</accession>
<evidence type="ECO:0000313" key="10">
    <source>
        <dbReference type="Proteomes" id="UP000277811"/>
    </source>
</evidence>
<evidence type="ECO:0000256" key="4">
    <source>
        <dbReference type="ARBA" id="ARBA00022679"/>
    </source>
</evidence>
<dbReference type="GO" id="GO:0008982">
    <property type="term" value="F:protein-N(PI)-phosphohistidine-sugar phosphotransferase activity"/>
    <property type="evidence" value="ECO:0007669"/>
    <property type="project" value="InterPro"/>
</dbReference>
<feature type="modified residue" description="Phosphocysteine; by EIIA" evidence="7">
    <location>
        <position position="8"/>
    </location>
</feature>
<gene>
    <name evidence="9" type="ORF">LUCI_0367</name>
</gene>
<name>A0A498R309_9FIRM</name>
<dbReference type="RefSeq" id="WP_122626165.1">
    <property type="nucleotide sequence ID" value="NZ_UPPP01000053.1"/>
</dbReference>